<dbReference type="SUPFAM" id="SSF51735">
    <property type="entry name" value="NAD(P)-binding Rossmann-fold domains"/>
    <property type="match status" value="1"/>
</dbReference>
<evidence type="ECO:0000256" key="4">
    <source>
        <dbReference type="PIRSR" id="PIRSR000188-1"/>
    </source>
</evidence>
<dbReference type="InterPro" id="IPR006096">
    <property type="entry name" value="Glu/Leu/Phe/Val/Trp_DH_C"/>
</dbReference>
<dbReference type="CDD" id="cd01075">
    <property type="entry name" value="NAD_bind_Leu_Phe_Val_DH"/>
    <property type="match status" value="1"/>
</dbReference>
<accession>A0A9X3I067</accession>
<comment type="caution">
    <text evidence="8">The sequence shown here is derived from an EMBL/GenBank/DDBJ whole genome shotgun (WGS) entry which is preliminary data.</text>
</comment>
<dbReference type="InterPro" id="IPR036291">
    <property type="entry name" value="NAD(P)-bd_dom_sf"/>
</dbReference>
<dbReference type="EMBL" id="JAPJDA010000006">
    <property type="protein sequence ID" value="MCX2837531.1"/>
    <property type="molecule type" value="Genomic_DNA"/>
</dbReference>
<dbReference type="SMART" id="SM00839">
    <property type="entry name" value="ELFV_dehydrog"/>
    <property type="match status" value="1"/>
</dbReference>
<dbReference type="Pfam" id="PF02812">
    <property type="entry name" value="ELFV_dehydrog_N"/>
    <property type="match status" value="1"/>
</dbReference>
<dbReference type="InterPro" id="IPR006095">
    <property type="entry name" value="Glu/Leu/Phe/Val/Trp_DH"/>
</dbReference>
<evidence type="ECO:0000256" key="5">
    <source>
        <dbReference type="PIRSR" id="PIRSR000188-2"/>
    </source>
</evidence>
<proteinExistence type="inferred from homology"/>
<feature type="binding site" evidence="5">
    <location>
        <begin position="194"/>
        <end position="199"/>
    </location>
    <ligand>
        <name>NAD(+)</name>
        <dbReference type="ChEBI" id="CHEBI:57540"/>
    </ligand>
</feature>
<dbReference type="Pfam" id="PF00208">
    <property type="entry name" value="ELFV_dehydrog"/>
    <property type="match status" value="2"/>
</dbReference>
<keyword evidence="5" id="KW-0547">Nucleotide-binding</keyword>
<evidence type="ECO:0000256" key="2">
    <source>
        <dbReference type="ARBA" id="ARBA00023002"/>
    </source>
</evidence>
<keyword evidence="3 5" id="KW-0520">NAD</keyword>
<dbReference type="FunFam" id="3.40.50.10860:FF:000010">
    <property type="entry name" value="Leucine dehydrogenase"/>
    <property type="match status" value="1"/>
</dbReference>
<evidence type="ECO:0000313" key="9">
    <source>
        <dbReference type="Proteomes" id="UP001148482"/>
    </source>
</evidence>
<feature type="active site" description="Proton donor/acceptor" evidence="4">
    <location>
        <position position="94"/>
    </location>
</feature>
<organism evidence="8 9">
    <name type="scientific">Salinimicrobium profundisediminis</name>
    <dbReference type="NCBI Taxonomy" id="2994553"/>
    <lineage>
        <taxon>Bacteria</taxon>
        <taxon>Pseudomonadati</taxon>
        <taxon>Bacteroidota</taxon>
        <taxon>Flavobacteriia</taxon>
        <taxon>Flavobacteriales</taxon>
        <taxon>Flavobacteriaceae</taxon>
        <taxon>Salinimicrobium</taxon>
    </lineage>
</organism>
<dbReference type="InterPro" id="IPR016211">
    <property type="entry name" value="Glu/Phe/Leu/Val/Trp_DH_bac/arc"/>
</dbReference>
<dbReference type="InterPro" id="IPR006097">
    <property type="entry name" value="Glu/Leu/Phe/Val/Trp_DH_dimer"/>
</dbReference>
<sequence length="365" mass="39377">MKVDVLKANELKKAAPVFGQLSFDDHEQVVFCNDKDTGLKAIIGIHNTVLGPALGGTRMWNYSSEWEALNDVLRLSRGMTFKSAVTGLNLGGGKAVIIGDAKTEKTPELMRKFGEFVNSLGGKYITAEDVGMETADMDTVREVTPYVTGISEAKGGAGNPSPVTAYGVYMGMKAAAKFRYGSDDLQGRSVLVQGIGHVGEALVDYLAKEGANVVISDINQQKLTEVRDRYNATIYGGDDVYGADVDIYAPCALGATINDQTIDRFKASIIAGAANNQLASDVKHGHILREKGIVYAPDFLINAGGIINVYAELEGYGRKEIMEKTQNIYNTTLEILNAAEAEGISTHEAALKVAQQRITDRKNRK</sequence>
<keyword evidence="2 6" id="KW-0560">Oxidoreductase</keyword>
<dbReference type="PIRSF" id="PIRSF000188">
    <property type="entry name" value="Phe_leu_dh"/>
    <property type="match status" value="1"/>
</dbReference>
<evidence type="ECO:0000259" key="7">
    <source>
        <dbReference type="SMART" id="SM00839"/>
    </source>
</evidence>
<dbReference type="SUPFAM" id="SSF53223">
    <property type="entry name" value="Aminoacid dehydrogenase-like, N-terminal domain"/>
    <property type="match status" value="1"/>
</dbReference>
<dbReference type="GO" id="GO:0006520">
    <property type="term" value="P:amino acid metabolic process"/>
    <property type="evidence" value="ECO:0007669"/>
    <property type="project" value="InterPro"/>
</dbReference>
<evidence type="ECO:0000256" key="3">
    <source>
        <dbReference type="ARBA" id="ARBA00023027"/>
    </source>
</evidence>
<keyword evidence="9" id="KW-1185">Reference proteome</keyword>
<dbReference type="PANTHER" id="PTHR42722:SF1">
    <property type="entry name" value="VALINE DEHYDROGENASE"/>
    <property type="match status" value="1"/>
</dbReference>
<gene>
    <name evidence="8" type="ORF">OQ279_05140</name>
</gene>
<dbReference type="AlphaFoldDB" id="A0A9X3I067"/>
<protein>
    <submittedName>
        <fullName evidence="8">Glu/Leu/Phe/Val dehydrogenase</fullName>
    </submittedName>
</protein>
<dbReference type="Proteomes" id="UP001148482">
    <property type="component" value="Unassembled WGS sequence"/>
</dbReference>
<dbReference type="GO" id="GO:0016639">
    <property type="term" value="F:oxidoreductase activity, acting on the CH-NH2 group of donors, NAD or NADP as acceptor"/>
    <property type="evidence" value="ECO:0007669"/>
    <property type="project" value="InterPro"/>
</dbReference>
<dbReference type="Gene3D" id="3.40.50.10860">
    <property type="entry name" value="Leucine Dehydrogenase, chain A, domain 1"/>
    <property type="match status" value="1"/>
</dbReference>
<comment type="similarity">
    <text evidence="1 6">Belongs to the Glu/Leu/Phe/Val dehydrogenases family.</text>
</comment>
<dbReference type="GO" id="GO:0000166">
    <property type="term" value="F:nucleotide binding"/>
    <property type="evidence" value="ECO:0007669"/>
    <property type="project" value="UniProtKB-KW"/>
</dbReference>
<feature type="domain" description="Glutamate/phenylalanine/leucine/valine/L-tryptophan dehydrogenase C-terminal" evidence="7">
    <location>
        <begin position="158"/>
        <end position="365"/>
    </location>
</feature>
<dbReference type="RefSeq" id="WP_266068765.1">
    <property type="nucleotide sequence ID" value="NZ_JAPJDA010000006.1"/>
</dbReference>
<name>A0A9X3I067_9FLAO</name>
<reference evidence="8" key="1">
    <citation type="submission" date="2022-11" db="EMBL/GenBank/DDBJ databases">
        <title>Salinimicrobium profundisediminis sp. nov., isolated from deep-sea sediment of the Mariana Trench.</title>
        <authorList>
            <person name="Fu H."/>
        </authorList>
    </citation>
    <scope>NUCLEOTIDE SEQUENCE</scope>
    <source>
        <strain evidence="8">MT39</strain>
    </source>
</reference>
<dbReference type="PANTHER" id="PTHR42722">
    <property type="entry name" value="LEUCINE DEHYDROGENASE"/>
    <property type="match status" value="1"/>
</dbReference>
<dbReference type="InterPro" id="IPR046346">
    <property type="entry name" value="Aminoacid_DH-like_N_sf"/>
</dbReference>
<evidence type="ECO:0000256" key="6">
    <source>
        <dbReference type="RuleBase" id="RU004417"/>
    </source>
</evidence>
<dbReference type="Gene3D" id="3.40.50.720">
    <property type="entry name" value="NAD(P)-binding Rossmann-like Domain"/>
    <property type="match status" value="1"/>
</dbReference>
<evidence type="ECO:0000313" key="8">
    <source>
        <dbReference type="EMBL" id="MCX2837531.1"/>
    </source>
</evidence>
<dbReference type="PRINTS" id="PR00082">
    <property type="entry name" value="GLFDHDRGNASE"/>
</dbReference>
<evidence type="ECO:0000256" key="1">
    <source>
        <dbReference type="ARBA" id="ARBA00006382"/>
    </source>
</evidence>